<evidence type="ECO:0000313" key="2">
    <source>
        <dbReference type="Proteomes" id="UP000764045"/>
    </source>
</evidence>
<dbReference type="InterPro" id="IPR025634">
    <property type="entry name" value="DUF4292"/>
</dbReference>
<name>A0A938WMQ5_9BACT</name>
<reference evidence="1 2" key="1">
    <citation type="journal article" date="2021" name="Sci. Rep.">
        <title>The distribution of antibiotic resistance genes in chicken gut microbiota commensals.</title>
        <authorList>
            <person name="Juricova H."/>
            <person name="Matiasovicova J."/>
            <person name="Kubasova T."/>
            <person name="Cejkova D."/>
            <person name="Rychlik I."/>
        </authorList>
    </citation>
    <scope>NUCLEOTIDE SEQUENCE [LARGE SCALE GENOMIC DNA]</scope>
    <source>
        <strain evidence="1 2">An819</strain>
    </source>
</reference>
<dbReference type="Pfam" id="PF14125">
    <property type="entry name" value="DUF4292"/>
    <property type="match status" value="1"/>
</dbReference>
<gene>
    <name evidence="1" type="ORF">H6B30_13975</name>
</gene>
<dbReference type="Proteomes" id="UP000764045">
    <property type="component" value="Unassembled WGS sequence"/>
</dbReference>
<accession>A0A938WMQ5</accession>
<comment type="caution">
    <text evidence="1">The sequence shown here is derived from an EMBL/GenBank/DDBJ whole genome shotgun (WGS) entry which is preliminary data.</text>
</comment>
<dbReference type="EMBL" id="JACJJL010000031">
    <property type="protein sequence ID" value="MBM6662836.1"/>
    <property type="molecule type" value="Genomic_DNA"/>
</dbReference>
<protein>
    <submittedName>
        <fullName evidence="1">DUF4292 domain-containing protein</fullName>
    </submittedName>
</protein>
<dbReference type="PROSITE" id="PS51257">
    <property type="entry name" value="PROKAR_LIPOPROTEIN"/>
    <property type="match status" value="1"/>
</dbReference>
<keyword evidence="2" id="KW-1185">Reference proteome</keyword>
<dbReference type="RefSeq" id="WP_205111636.1">
    <property type="nucleotide sequence ID" value="NZ_JACJJL010000031.1"/>
</dbReference>
<sequence length="283" mass="31842">MKLLDIIKIALPALLLAFTSCRSTKTAEKTSVTTKAEDTGKQEMLRKVAAVSHADTRFVTSKIKLNLSVGGQDLSLSGNLKMKRDEVIRLQLVALGLIEAGRIELTPDYMLVMDRINKQYIKVAYSDVDFLRESGLNFHSLQSLFWDELFEPGTTTVTTKALDAFNAYEAGTDVAVMIERGPLTYRWMADKDKWLIKTANVTYKDAARGNTQLTWHYGNFKPMGAQGFPMQNDITLTTPKHTLKMSYSLNGIDHDSGWETRTSVSDRYKQVKLDDILRKLGSM</sequence>
<evidence type="ECO:0000313" key="1">
    <source>
        <dbReference type="EMBL" id="MBM6662836.1"/>
    </source>
</evidence>
<proteinExistence type="predicted"/>
<organism evidence="1 2">
    <name type="scientific">Marseilla massiliensis</name>
    <dbReference type="NCBI Taxonomy" id="1841864"/>
    <lineage>
        <taxon>Bacteria</taxon>
        <taxon>Pseudomonadati</taxon>
        <taxon>Bacteroidota</taxon>
        <taxon>Bacteroidia</taxon>
        <taxon>Bacteroidales</taxon>
        <taxon>Prevotellaceae</taxon>
        <taxon>Marseilla</taxon>
    </lineage>
</organism>
<dbReference type="AlphaFoldDB" id="A0A938WMQ5"/>